<dbReference type="PANTHER" id="PTHR40446">
    <property type="entry name" value="N-ACETYLGLUCOSAMINE-1-PHOSPHODIESTER ALPHA-N-ACETYLGLUCOSAMINIDASE"/>
    <property type="match status" value="1"/>
</dbReference>
<protein>
    <recommendedName>
        <fullName evidence="2">Phosphodiester glycosidase domain-containing protein</fullName>
    </recommendedName>
</protein>
<evidence type="ECO:0000313" key="3">
    <source>
        <dbReference type="EMBL" id="GAA4519411.1"/>
    </source>
</evidence>
<organism evidence="3 4">
    <name type="scientific">Sphingobacterium thermophilum</name>
    <dbReference type="NCBI Taxonomy" id="768534"/>
    <lineage>
        <taxon>Bacteria</taxon>
        <taxon>Pseudomonadati</taxon>
        <taxon>Bacteroidota</taxon>
        <taxon>Sphingobacteriia</taxon>
        <taxon>Sphingobacteriales</taxon>
        <taxon>Sphingobacteriaceae</taxon>
        <taxon>Sphingobacterium</taxon>
    </lineage>
</organism>
<dbReference type="PANTHER" id="PTHR40446:SF2">
    <property type="entry name" value="N-ACETYLGLUCOSAMINE-1-PHOSPHODIESTER ALPHA-N-ACETYLGLUCOSAMINIDASE"/>
    <property type="match status" value="1"/>
</dbReference>
<accession>A0ABP8R696</accession>
<keyword evidence="1" id="KW-0732">Signal</keyword>
<dbReference type="EMBL" id="BAABGR010000035">
    <property type="protein sequence ID" value="GAA4519411.1"/>
    <property type="molecule type" value="Genomic_DNA"/>
</dbReference>
<dbReference type="InterPro" id="IPR018711">
    <property type="entry name" value="NAGPA"/>
</dbReference>
<evidence type="ECO:0000313" key="4">
    <source>
        <dbReference type="Proteomes" id="UP001500394"/>
    </source>
</evidence>
<sequence>MKTKYYLILLIATLFAAPSCSKKILDNSLYDHLLPELKEPTPPRVDVTLKDKDGWIMDTLDNGLIHYQFSKYVQTQSANQFVNVVEVDLTNPEYELEFVTLGSQDTLSAVANSRGAIAAINGTYEFDASYIKSNGTVYSSITLEPGHLRYWKHEGALFYNAGQDFKIEYGTKESYSQSQYLNIFSGAPMLIDNYKKVGEDFIGDVTGINLNSLDYEDYRRHQGVRHPRTIVALTENKKLLLVTIDGRFSQSAGMTAKESTQFLANYFEPQYALNMDGGGSTTMFVKDKGFKGVVNYPTDNGERNHYGQRTLRTFILVKKRGTNEDTFAGGDGTQDNPYLIATPSQLENMHKLNWSNTETNPYYFKLVADIDMVGRVWTPLNNVDPYTKYLHFDGNGHVIKNLKVTKSTYGSFFGVLFGSCRNLGLVNVDIESSNGAGAFAGYLGLKSPDKPGKIGILENCFSTGKVVGTDAVGGLIGNIGKPQVQGSTTPSRISNCFSTAQVIATNTSSSSRAGGLVGIIYEGGILENGFASGEVISNAASGKGAGGIVGWADYKFRGTVAFNSLVSVAGATANAGRISSAMGQVSGVIAQGENCWALETVPVKKNNVLVPSSAYVTGEVTTKEIAYDGETKTALFLKDMNNYSSILGWKLGPNNSWASTTNANGKPILQWLFLRGDYDTFYQ</sequence>
<evidence type="ECO:0000256" key="1">
    <source>
        <dbReference type="SAM" id="SignalP"/>
    </source>
</evidence>
<feature type="domain" description="Phosphodiester glycosidase" evidence="2">
    <location>
        <begin position="115"/>
        <end position="317"/>
    </location>
</feature>
<proteinExistence type="predicted"/>
<gene>
    <name evidence="3" type="ORF">GCM10023173_22300</name>
</gene>
<dbReference type="Gene3D" id="2.160.20.110">
    <property type="match status" value="1"/>
</dbReference>
<dbReference type="Proteomes" id="UP001500394">
    <property type="component" value="Unassembled WGS sequence"/>
</dbReference>
<comment type="caution">
    <text evidence="3">The sequence shown here is derived from an EMBL/GenBank/DDBJ whole genome shotgun (WGS) entry which is preliminary data.</text>
</comment>
<evidence type="ECO:0000259" key="2">
    <source>
        <dbReference type="Pfam" id="PF09992"/>
    </source>
</evidence>
<name>A0ABP8R696_9SPHI</name>
<reference evidence="4" key="1">
    <citation type="journal article" date="2019" name="Int. J. Syst. Evol. Microbiol.">
        <title>The Global Catalogue of Microorganisms (GCM) 10K type strain sequencing project: providing services to taxonomists for standard genome sequencing and annotation.</title>
        <authorList>
            <consortium name="The Broad Institute Genomics Platform"/>
            <consortium name="The Broad Institute Genome Sequencing Center for Infectious Disease"/>
            <person name="Wu L."/>
            <person name="Ma J."/>
        </authorList>
    </citation>
    <scope>NUCLEOTIDE SEQUENCE [LARGE SCALE GENOMIC DNA]</scope>
    <source>
        <strain evidence="4">JCM 17858</strain>
    </source>
</reference>
<dbReference type="Pfam" id="PF09992">
    <property type="entry name" value="NAGPA"/>
    <property type="match status" value="1"/>
</dbReference>
<feature type="signal peptide" evidence="1">
    <location>
        <begin position="1"/>
        <end position="22"/>
    </location>
</feature>
<keyword evidence="4" id="KW-1185">Reference proteome</keyword>
<feature type="chain" id="PRO_5046852515" description="Phosphodiester glycosidase domain-containing protein" evidence="1">
    <location>
        <begin position="23"/>
        <end position="683"/>
    </location>
</feature>